<sequence>MTGKKAGPAYQKIECYLRELIQTGAGRSEPLPAEPDVAARFGVSRMTARHAYQRLVNAGVIVRKRGVGSFVSGHYLERLPISGTPDFSGWTEGGAVHFVVESYGIVKAPANIVRLMKLKTGEKVTRLQRTRSVNGVMSLDTRYMPASVHGLIPPADIEHKSLLVLLKNAGFDIASGEVELDAHSATPQDARKLGVLPGHPILQRRLVYRDAQGREVLVGTSRYPGGQAYTFGFQFDARTIT</sequence>
<dbReference type="InterPro" id="IPR011663">
    <property type="entry name" value="UTRA"/>
</dbReference>
<evidence type="ECO:0000256" key="1">
    <source>
        <dbReference type="ARBA" id="ARBA00023015"/>
    </source>
</evidence>
<dbReference type="CDD" id="cd07377">
    <property type="entry name" value="WHTH_GntR"/>
    <property type="match status" value="1"/>
</dbReference>
<keyword evidence="6" id="KW-1185">Reference proteome</keyword>
<keyword evidence="3" id="KW-0804">Transcription</keyword>
<dbReference type="RefSeq" id="WP_129970104.1">
    <property type="nucleotide sequence ID" value="NZ_JACCEW010000004.1"/>
</dbReference>
<dbReference type="AlphaFoldDB" id="A0A853FE57"/>
<dbReference type="PROSITE" id="PS50949">
    <property type="entry name" value="HTH_GNTR"/>
    <property type="match status" value="1"/>
</dbReference>
<evidence type="ECO:0000313" key="5">
    <source>
        <dbReference type="EMBL" id="NYT38179.1"/>
    </source>
</evidence>
<dbReference type="InterPro" id="IPR036388">
    <property type="entry name" value="WH-like_DNA-bd_sf"/>
</dbReference>
<dbReference type="GO" id="GO:0003677">
    <property type="term" value="F:DNA binding"/>
    <property type="evidence" value="ECO:0007669"/>
    <property type="project" value="UniProtKB-KW"/>
</dbReference>
<dbReference type="PRINTS" id="PR00035">
    <property type="entry name" value="HTHGNTR"/>
</dbReference>
<reference evidence="5 6" key="1">
    <citation type="submission" date="2020-07" db="EMBL/GenBank/DDBJ databases">
        <title>Taxonomic revisions and descriptions of new bacterial species based on genomic comparisons in the high-G+C-content subgroup of the family Alcaligenaceae.</title>
        <authorList>
            <person name="Szabo A."/>
            <person name="Felfoldi T."/>
        </authorList>
    </citation>
    <scope>NUCLEOTIDE SEQUENCE [LARGE SCALE GENOMIC DNA]</scope>
    <source>
        <strain evidence="5 6">DSM 25264</strain>
    </source>
</reference>
<evidence type="ECO:0000259" key="4">
    <source>
        <dbReference type="PROSITE" id="PS50949"/>
    </source>
</evidence>
<dbReference type="SMART" id="SM00345">
    <property type="entry name" value="HTH_GNTR"/>
    <property type="match status" value="1"/>
</dbReference>
<dbReference type="EMBL" id="JACCEW010000004">
    <property type="protein sequence ID" value="NYT38179.1"/>
    <property type="molecule type" value="Genomic_DNA"/>
</dbReference>
<dbReference type="InterPro" id="IPR050679">
    <property type="entry name" value="Bact_HTH_transcr_reg"/>
</dbReference>
<comment type="caution">
    <text evidence="5">The sequence shown here is derived from an EMBL/GenBank/DDBJ whole genome shotgun (WGS) entry which is preliminary data.</text>
</comment>
<dbReference type="SUPFAM" id="SSF64288">
    <property type="entry name" value="Chorismate lyase-like"/>
    <property type="match status" value="1"/>
</dbReference>
<name>A0A853FE57_9BURK</name>
<proteinExistence type="predicted"/>
<keyword evidence="2" id="KW-0238">DNA-binding</keyword>
<gene>
    <name evidence="5" type="ORF">H0A68_14930</name>
</gene>
<accession>A0A853FE57</accession>
<dbReference type="Gene3D" id="1.10.10.10">
    <property type="entry name" value="Winged helix-like DNA-binding domain superfamily/Winged helix DNA-binding domain"/>
    <property type="match status" value="1"/>
</dbReference>
<dbReference type="Pfam" id="PF00392">
    <property type="entry name" value="GntR"/>
    <property type="match status" value="1"/>
</dbReference>
<dbReference type="SUPFAM" id="SSF46785">
    <property type="entry name" value="Winged helix' DNA-binding domain"/>
    <property type="match status" value="1"/>
</dbReference>
<dbReference type="Pfam" id="PF07702">
    <property type="entry name" value="UTRA"/>
    <property type="match status" value="1"/>
</dbReference>
<feature type="domain" description="HTH gntR-type" evidence="4">
    <location>
        <begin position="7"/>
        <end position="74"/>
    </location>
</feature>
<dbReference type="InterPro" id="IPR000524">
    <property type="entry name" value="Tscrpt_reg_HTH_GntR"/>
</dbReference>
<dbReference type="GO" id="GO:0045892">
    <property type="term" value="P:negative regulation of DNA-templated transcription"/>
    <property type="evidence" value="ECO:0007669"/>
    <property type="project" value="TreeGrafter"/>
</dbReference>
<dbReference type="GO" id="GO:0003700">
    <property type="term" value="F:DNA-binding transcription factor activity"/>
    <property type="evidence" value="ECO:0007669"/>
    <property type="project" value="InterPro"/>
</dbReference>
<protein>
    <submittedName>
        <fullName evidence="5">GntR family transcriptional regulator</fullName>
    </submittedName>
</protein>
<dbReference type="InterPro" id="IPR036390">
    <property type="entry name" value="WH_DNA-bd_sf"/>
</dbReference>
<dbReference type="Gene3D" id="3.40.1410.10">
    <property type="entry name" value="Chorismate lyase-like"/>
    <property type="match status" value="1"/>
</dbReference>
<dbReference type="Proteomes" id="UP000580517">
    <property type="component" value="Unassembled WGS sequence"/>
</dbReference>
<evidence type="ECO:0000313" key="6">
    <source>
        <dbReference type="Proteomes" id="UP000580517"/>
    </source>
</evidence>
<dbReference type="PANTHER" id="PTHR44846">
    <property type="entry name" value="MANNOSYL-D-GLYCERATE TRANSPORT/METABOLISM SYSTEM REPRESSOR MNGR-RELATED"/>
    <property type="match status" value="1"/>
</dbReference>
<dbReference type="PANTHER" id="PTHR44846:SF1">
    <property type="entry name" value="MANNOSYL-D-GLYCERATE TRANSPORT_METABOLISM SYSTEM REPRESSOR MNGR-RELATED"/>
    <property type="match status" value="1"/>
</dbReference>
<keyword evidence="1" id="KW-0805">Transcription regulation</keyword>
<dbReference type="SMART" id="SM00866">
    <property type="entry name" value="UTRA"/>
    <property type="match status" value="1"/>
</dbReference>
<organism evidence="5 6">
    <name type="scientific">Allopusillimonas soli</name>
    <dbReference type="NCBI Taxonomy" id="659016"/>
    <lineage>
        <taxon>Bacteria</taxon>
        <taxon>Pseudomonadati</taxon>
        <taxon>Pseudomonadota</taxon>
        <taxon>Betaproteobacteria</taxon>
        <taxon>Burkholderiales</taxon>
        <taxon>Alcaligenaceae</taxon>
        <taxon>Allopusillimonas</taxon>
    </lineage>
</organism>
<dbReference type="OrthoDB" id="8582866at2"/>
<evidence type="ECO:0000256" key="2">
    <source>
        <dbReference type="ARBA" id="ARBA00023125"/>
    </source>
</evidence>
<dbReference type="InterPro" id="IPR028978">
    <property type="entry name" value="Chorismate_lyase_/UTRA_dom_sf"/>
</dbReference>
<evidence type="ECO:0000256" key="3">
    <source>
        <dbReference type="ARBA" id="ARBA00023163"/>
    </source>
</evidence>